<feature type="domain" description="NADH:quinone oxidoreductase/Mrp antiporter transmembrane" evidence="8">
    <location>
        <begin position="113"/>
        <end position="381"/>
    </location>
</feature>
<organism evidence="9">
    <name type="scientific">hydrothermal vent metagenome</name>
    <dbReference type="NCBI Taxonomy" id="652676"/>
    <lineage>
        <taxon>unclassified sequences</taxon>
        <taxon>metagenomes</taxon>
        <taxon>ecological metagenomes</taxon>
    </lineage>
</organism>
<dbReference type="AlphaFoldDB" id="A0A3B1DD18"/>
<feature type="transmembrane region" description="Helical" evidence="7">
    <location>
        <begin position="267"/>
        <end position="286"/>
    </location>
</feature>
<feature type="transmembrane region" description="Helical" evidence="7">
    <location>
        <begin position="149"/>
        <end position="168"/>
    </location>
</feature>
<evidence type="ECO:0000256" key="6">
    <source>
        <dbReference type="ARBA" id="ARBA00023136"/>
    </source>
</evidence>
<evidence type="ECO:0000256" key="2">
    <source>
        <dbReference type="ARBA" id="ARBA00022475"/>
    </source>
</evidence>
<accession>A0A3B1DD18</accession>
<feature type="transmembrane region" description="Helical" evidence="7">
    <location>
        <begin position="298"/>
        <end position="317"/>
    </location>
</feature>
<feature type="transmembrane region" description="Helical" evidence="7">
    <location>
        <begin position="218"/>
        <end position="236"/>
    </location>
</feature>
<feature type="transmembrane region" description="Helical" evidence="7">
    <location>
        <begin position="419"/>
        <end position="440"/>
    </location>
</feature>
<dbReference type="NCBIfam" id="NF009310">
    <property type="entry name" value="PRK12668.1"/>
    <property type="match status" value="1"/>
</dbReference>
<dbReference type="GO" id="GO:0005886">
    <property type="term" value="C:plasma membrane"/>
    <property type="evidence" value="ECO:0007669"/>
    <property type="project" value="UniProtKB-SubCell"/>
</dbReference>
<protein>
    <submittedName>
        <fullName evidence="9">Na(+) H(+) antiporter subunit H</fullName>
    </submittedName>
</protein>
<feature type="transmembrane region" description="Helical" evidence="7">
    <location>
        <begin position="596"/>
        <end position="614"/>
    </location>
</feature>
<dbReference type="EMBL" id="UOGF01000096">
    <property type="protein sequence ID" value="VAX32760.1"/>
    <property type="molecule type" value="Genomic_DNA"/>
</dbReference>
<keyword evidence="3 7" id="KW-0812">Transmembrane</keyword>
<evidence type="ECO:0000259" key="8">
    <source>
        <dbReference type="Pfam" id="PF00361"/>
    </source>
</evidence>
<sequence length="615" mass="68257">MIDLWIHPGLLFFLAAAALPFVKETWKVAIKLGVPVLGFLTLLLVSHGDHGVLPLMGQQEMVFGRIDKLSLVFGYVITIATLIGMVFSLHVKKNHEHMAGFVYAGSALGTVFAGDFLTIFLFWEAMAFSSALLIFYAQWRNAAEVGMRYLYVHIFGGLLLLAGIFIYVADTGSIAFNALPHEGLGPMLILAGFLLNAAVPPFSAWLPDAYPESTITGVVFMSALTTKTAVYVLLRGFSGMEFLVPLGVFMALYGVVYAVIENDIRRLLAYHIISQVGYMVAAAGMGSEMAVNGATSHAFAHILYKGLLMMGMSSVILMTGKRKLTELGGLYKYMPWTFMLYMVGGFAISGFPFFSGFVSKSMVISAAIDLDRPWVSMLLTLASAGTFLHTGLKLPYYVFFWKDWDQKKIEAKDPPKNMLWGMGLAAFACTFIGVVPGALYQGLPFEVDYHPYTWGHVVGAYQILLLTAVGFFMLLKKLDPEELISLDTDWSYRKAIRGFNWFIKKPVVAYENYVTEVYKRLIIEPAKKLSRIGWTIDTWVFDGLVNASGWATLLESKISEMFDMHVIDGALNKVPSSIAKSAKRLRKLQTGRTQNYIMAMVCGLVLFAIVSMIYY</sequence>
<feature type="transmembrane region" description="Helical" evidence="7">
    <location>
        <begin position="452"/>
        <end position="475"/>
    </location>
</feature>
<gene>
    <name evidence="9" type="ORF">MNBD_NITROSPIRAE01-1558</name>
</gene>
<dbReference type="Pfam" id="PF00361">
    <property type="entry name" value="Proton_antipo_M"/>
    <property type="match status" value="1"/>
</dbReference>
<reference evidence="9" key="1">
    <citation type="submission" date="2018-06" db="EMBL/GenBank/DDBJ databases">
        <authorList>
            <person name="Zhirakovskaya E."/>
        </authorList>
    </citation>
    <scope>NUCLEOTIDE SEQUENCE</scope>
</reference>
<proteinExistence type="predicted"/>
<dbReference type="PANTHER" id="PTHR42682">
    <property type="entry name" value="HYDROGENASE-4 COMPONENT F"/>
    <property type="match status" value="1"/>
</dbReference>
<feature type="transmembrane region" description="Helical" evidence="7">
    <location>
        <begin position="378"/>
        <end position="399"/>
    </location>
</feature>
<evidence type="ECO:0000256" key="4">
    <source>
        <dbReference type="ARBA" id="ARBA00022989"/>
    </source>
</evidence>
<feature type="transmembrane region" description="Helical" evidence="7">
    <location>
        <begin position="69"/>
        <end position="91"/>
    </location>
</feature>
<evidence type="ECO:0000256" key="7">
    <source>
        <dbReference type="SAM" id="Phobius"/>
    </source>
</evidence>
<name>A0A3B1DD18_9ZZZZ</name>
<dbReference type="InterPro" id="IPR052175">
    <property type="entry name" value="ComplexI-like_HydComp"/>
</dbReference>
<comment type="subcellular location">
    <subcellularLocation>
        <location evidence="1">Cell membrane</location>
        <topology evidence="1">Multi-pass membrane protein</topology>
    </subcellularLocation>
</comment>
<evidence type="ECO:0000256" key="1">
    <source>
        <dbReference type="ARBA" id="ARBA00004651"/>
    </source>
</evidence>
<evidence type="ECO:0000256" key="5">
    <source>
        <dbReference type="ARBA" id="ARBA00023002"/>
    </source>
</evidence>
<dbReference type="PRINTS" id="PR01434">
    <property type="entry name" value="NADHDHGNASE5"/>
</dbReference>
<feature type="transmembrane region" description="Helical" evidence="7">
    <location>
        <begin position="111"/>
        <end position="137"/>
    </location>
</feature>
<feature type="transmembrane region" description="Helical" evidence="7">
    <location>
        <begin position="338"/>
        <end position="358"/>
    </location>
</feature>
<feature type="transmembrane region" description="Helical" evidence="7">
    <location>
        <begin position="188"/>
        <end position="206"/>
    </location>
</feature>
<dbReference type="PANTHER" id="PTHR42682:SF4">
    <property type="entry name" value="NADH-UBIQUINONE_PLASTOQUINONE"/>
    <property type="match status" value="1"/>
</dbReference>
<keyword evidence="4 7" id="KW-1133">Transmembrane helix</keyword>
<dbReference type="Gene3D" id="1.20.5.2700">
    <property type="match status" value="2"/>
</dbReference>
<dbReference type="InterPro" id="IPR001750">
    <property type="entry name" value="ND/Mrp_TM"/>
</dbReference>
<evidence type="ECO:0000256" key="3">
    <source>
        <dbReference type="ARBA" id="ARBA00022692"/>
    </source>
</evidence>
<feature type="transmembrane region" description="Helical" evidence="7">
    <location>
        <begin position="242"/>
        <end position="260"/>
    </location>
</feature>
<keyword evidence="2" id="KW-1003">Cell membrane</keyword>
<keyword evidence="6 7" id="KW-0472">Membrane</keyword>
<evidence type="ECO:0000313" key="9">
    <source>
        <dbReference type="EMBL" id="VAX32760.1"/>
    </source>
</evidence>
<dbReference type="GO" id="GO:0016491">
    <property type="term" value="F:oxidoreductase activity"/>
    <property type="evidence" value="ECO:0007669"/>
    <property type="project" value="UniProtKB-KW"/>
</dbReference>
<keyword evidence="5" id="KW-0560">Oxidoreductase</keyword>